<dbReference type="InterPro" id="IPR014922">
    <property type="entry name" value="YdhG-like"/>
</dbReference>
<protein>
    <recommendedName>
        <fullName evidence="1">YdhG-like domain-containing protein</fullName>
    </recommendedName>
</protein>
<accession>A0A1T4M3B3</accession>
<proteinExistence type="predicted"/>
<dbReference type="Pfam" id="PF13376">
    <property type="entry name" value="OmdA"/>
    <property type="match status" value="1"/>
</dbReference>
<dbReference type="RefSeq" id="WP_078830635.1">
    <property type="nucleotide sequence ID" value="NZ_FUWH01000003.1"/>
</dbReference>
<dbReference type="Pfam" id="PF08818">
    <property type="entry name" value="DUF1801"/>
    <property type="match status" value="1"/>
</dbReference>
<gene>
    <name evidence="2" type="ORF">SAMN04488132_103139</name>
</gene>
<keyword evidence="3" id="KW-1185">Reference proteome</keyword>
<dbReference type="Gene3D" id="3.90.1150.200">
    <property type="match status" value="1"/>
</dbReference>
<dbReference type="EMBL" id="FUWH01000003">
    <property type="protein sequence ID" value="SJZ61366.1"/>
    <property type="molecule type" value="Genomic_DNA"/>
</dbReference>
<feature type="domain" description="YdhG-like" evidence="1">
    <location>
        <begin position="20"/>
        <end position="113"/>
    </location>
</feature>
<dbReference type="AlphaFoldDB" id="A0A1T4M3B3"/>
<sequence>MPVTDSRVDAYIEKSADFARPVLEHLRKLIHKACPEVQETIKWGMPAFEHKGPLCSMAAFKGHCAFGFWKTALLPDPEGVLTHRSDSVGSLGRIEKTADLPSDKALLALLKAAKKLNDEGIKLQPKKKNSVRRELVMPDPLKEAFKKNKKALQTFESFSYSHKKEYLAWITEAKTEATQNKRIATTIEWMTTEKKEQLELQ</sequence>
<name>A0A1T4M3B3_9BACT</name>
<dbReference type="STRING" id="413434.SAMN04488132_103139"/>
<dbReference type="OrthoDB" id="9800461at2"/>
<evidence type="ECO:0000259" key="1">
    <source>
        <dbReference type="Pfam" id="PF08818"/>
    </source>
</evidence>
<organism evidence="2 3">
    <name type="scientific">Sediminibacterium ginsengisoli</name>
    <dbReference type="NCBI Taxonomy" id="413434"/>
    <lineage>
        <taxon>Bacteria</taxon>
        <taxon>Pseudomonadati</taxon>
        <taxon>Bacteroidota</taxon>
        <taxon>Chitinophagia</taxon>
        <taxon>Chitinophagales</taxon>
        <taxon>Chitinophagaceae</taxon>
        <taxon>Sediminibacterium</taxon>
    </lineage>
</organism>
<dbReference type="SUPFAM" id="SSF159888">
    <property type="entry name" value="YdhG-like"/>
    <property type="match status" value="1"/>
</dbReference>
<evidence type="ECO:0000313" key="2">
    <source>
        <dbReference type="EMBL" id="SJZ61366.1"/>
    </source>
</evidence>
<dbReference type="Proteomes" id="UP000190888">
    <property type="component" value="Unassembled WGS sequence"/>
</dbReference>
<evidence type="ECO:0000313" key="3">
    <source>
        <dbReference type="Proteomes" id="UP000190888"/>
    </source>
</evidence>
<reference evidence="2 3" key="1">
    <citation type="submission" date="2017-02" db="EMBL/GenBank/DDBJ databases">
        <authorList>
            <person name="Peterson S.W."/>
        </authorList>
    </citation>
    <scope>NUCLEOTIDE SEQUENCE [LARGE SCALE GENOMIC DNA]</scope>
    <source>
        <strain evidence="2 3">DSM 22335</strain>
    </source>
</reference>